<dbReference type="RefSeq" id="WP_194415391.1">
    <property type="nucleotide sequence ID" value="NZ_BAABKZ010000005.1"/>
</dbReference>
<dbReference type="InterPro" id="IPR027417">
    <property type="entry name" value="P-loop_NTPase"/>
</dbReference>
<dbReference type="Proteomes" id="UP001501407">
    <property type="component" value="Unassembled WGS sequence"/>
</dbReference>
<keyword evidence="2" id="KW-1185">Reference proteome</keyword>
<reference evidence="2" key="1">
    <citation type="journal article" date="2019" name="Int. J. Syst. Evol. Microbiol.">
        <title>The Global Catalogue of Microorganisms (GCM) 10K type strain sequencing project: providing services to taxonomists for standard genome sequencing and annotation.</title>
        <authorList>
            <consortium name="The Broad Institute Genomics Platform"/>
            <consortium name="The Broad Institute Genome Sequencing Center for Infectious Disease"/>
            <person name="Wu L."/>
            <person name="Ma J."/>
        </authorList>
    </citation>
    <scope>NUCLEOTIDE SEQUENCE [LARGE SCALE GENOMIC DNA]</scope>
    <source>
        <strain evidence="2">JCM 18959</strain>
    </source>
</reference>
<protein>
    <recommendedName>
        <fullName evidence="3">Terminase</fullName>
    </recommendedName>
</protein>
<dbReference type="EMBL" id="BAABKZ010000005">
    <property type="protein sequence ID" value="GAA5098870.1"/>
    <property type="molecule type" value="Genomic_DNA"/>
</dbReference>
<evidence type="ECO:0008006" key="3">
    <source>
        <dbReference type="Google" id="ProtNLM"/>
    </source>
</evidence>
<accession>A0ABP9MQD6</accession>
<dbReference type="Gene3D" id="3.40.50.300">
    <property type="entry name" value="P-loop containing nucleotide triphosphate hydrolases"/>
    <property type="match status" value="1"/>
</dbReference>
<organism evidence="1 2">
    <name type="scientific">Microbacterium yannicii</name>
    <dbReference type="NCBI Taxonomy" id="671622"/>
    <lineage>
        <taxon>Bacteria</taxon>
        <taxon>Bacillati</taxon>
        <taxon>Actinomycetota</taxon>
        <taxon>Actinomycetes</taxon>
        <taxon>Micrococcales</taxon>
        <taxon>Microbacteriaceae</taxon>
        <taxon>Microbacterium</taxon>
    </lineage>
</organism>
<evidence type="ECO:0000313" key="2">
    <source>
        <dbReference type="Proteomes" id="UP001501407"/>
    </source>
</evidence>
<gene>
    <name evidence="1" type="ORF">GCM10025760_34370</name>
</gene>
<proteinExistence type="predicted"/>
<evidence type="ECO:0000313" key="1">
    <source>
        <dbReference type="EMBL" id="GAA5098870.1"/>
    </source>
</evidence>
<comment type="caution">
    <text evidence="1">The sequence shown here is derived from an EMBL/GenBank/DDBJ whole genome shotgun (WGS) entry which is preliminary data.</text>
</comment>
<sequence>MIDPYRLLCRLPIDGGELWGNAAEPWQRADARAFLADTGPRRHDWLRGRGMSKTGDAVGLILALMLAGRAPVGGHGHWYAADHDQTVFAMDAARGYLARMPALGDELELQARAIIHRPTGASVTLEAADAVSAYGQRPWLLVADELGMWPNRGKHADLWGAIVSAMPKVPGSRLLAIGTGGSPDSIGARLWGTATASDHWHTSRNPGPPPWWTPEDVDALRGDLTPSEWARLVECAFVLGDDTLTTEADIDACTRATGTLPPMPGARYVATLDLGVRRDYSALTIAHVSQLPRGRVAIVDRVLLWKPPRGGRVDLTDVETGALAACREYRVSALHYDPNQAEMLTQRLERAGVSCIPYLFGASGGGTGAARLARGLANALRDRTVELPADPELRRQLATVRLVEGVSGNVKMQNPAGEHDDAAVTVAMAAVLLLSQPEGSAHISNPAEIAQRMGVTVPARIGGGGLAPSYPGSGYRRGSTR</sequence>
<dbReference type="Gene3D" id="3.30.420.240">
    <property type="match status" value="1"/>
</dbReference>
<name>A0ABP9MQD6_9MICO</name>